<dbReference type="AlphaFoldDB" id="A0A7S3ZID0"/>
<name>A0A7S3ZID0_9EUKA</name>
<dbReference type="Pfam" id="PF10294">
    <property type="entry name" value="Methyltransf_16"/>
    <property type="match status" value="1"/>
</dbReference>
<dbReference type="InterPro" id="IPR029063">
    <property type="entry name" value="SAM-dependent_MTases_sf"/>
</dbReference>
<accession>A0A7S3ZID0</accession>
<dbReference type="InterPro" id="IPR019410">
    <property type="entry name" value="Methyltransf_16"/>
</dbReference>
<organism evidence="1">
    <name type="scientific">Lotharella globosa</name>
    <dbReference type="NCBI Taxonomy" id="91324"/>
    <lineage>
        <taxon>Eukaryota</taxon>
        <taxon>Sar</taxon>
        <taxon>Rhizaria</taxon>
        <taxon>Cercozoa</taxon>
        <taxon>Chlorarachniophyceae</taxon>
        <taxon>Lotharella</taxon>
    </lineage>
</organism>
<evidence type="ECO:0000313" key="1">
    <source>
        <dbReference type="EMBL" id="CAE0684076.1"/>
    </source>
</evidence>
<dbReference type="EMBL" id="HBIV01052297">
    <property type="protein sequence ID" value="CAE0684076.1"/>
    <property type="molecule type" value="Transcribed_RNA"/>
</dbReference>
<gene>
    <name evidence="1" type="ORF">LGLO00237_LOCUS35864</name>
</gene>
<dbReference type="Gene3D" id="3.40.50.150">
    <property type="entry name" value="Vaccinia Virus protein VP39"/>
    <property type="match status" value="1"/>
</dbReference>
<reference evidence="1" key="1">
    <citation type="submission" date="2021-01" db="EMBL/GenBank/DDBJ databases">
        <authorList>
            <person name="Corre E."/>
            <person name="Pelletier E."/>
            <person name="Niang G."/>
            <person name="Scheremetjew M."/>
            <person name="Finn R."/>
            <person name="Kale V."/>
            <person name="Holt S."/>
            <person name="Cochrane G."/>
            <person name="Meng A."/>
            <person name="Brown T."/>
            <person name="Cohen L."/>
        </authorList>
    </citation>
    <scope>NUCLEOTIDE SEQUENCE</scope>
    <source>
        <strain evidence="1">CCCM811</strain>
    </source>
</reference>
<sequence length="176" mass="19823">MGASVVMTDREEKLLQLVNKNIEANKETIVRGGGETATELMDWNNRAKTAQVALTKGPFDYIIASDILYSSPSHAMLVETLWQCASIDTKVKLFLQLACTLHFESQVFIAYPSRDLEWEVRSKGVDPVPPDERCLHKFTGLAAERFDSSIAQYYPPTEPRRGNKGYSVYVMGMQLK</sequence>
<evidence type="ECO:0008006" key="2">
    <source>
        <dbReference type="Google" id="ProtNLM"/>
    </source>
</evidence>
<protein>
    <recommendedName>
        <fullName evidence="2">Calmodulin-lysine N-methyltransferase</fullName>
    </recommendedName>
</protein>
<proteinExistence type="predicted"/>